<feature type="domain" description="Rubrerythrin diiron-binding" evidence="6">
    <location>
        <begin position="15"/>
        <end position="71"/>
    </location>
</feature>
<comment type="caution">
    <text evidence="7">The sequence shown here is derived from an EMBL/GenBank/DDBJ whole genome shotgun (WGS) entry which is preliminary data.</text>
</comment>
<dbReference type="SUPFAM" id="SSF47240">
    <property type="entry name" value="Ferritin-like"/>
    <property type="match status" value="1"/>
</dbReference>
<evidence type="ECO:0000313" key="7">
    <source>
        <dbReference type="EMBL" id="GAA5163778.1"/>
    </source>
</evidence>
<proteinExistence type="predicted"/>
<feature type="transmembrane region" description="Helical" evidence="5">
    <location>
        <begin position="288"/>
        <end position="309"/>
    </location>
</feature>
<dbReference type="Pfam" id="PF02915">
    <property type="entry name" value="Rubrerythrin"/>
    <property type="match status" value="1"/>
</dbReference>
<name>A0ABP9QL42_9PSEU</name>
<reference evidence="8" key="1">
    <citation type="journal article" date="2019" name="Int. J. Syst. Evol. Microbiol.">
        <title>The Global Catalogue of Microorganisms (GCM) 10K type strain sequencing project: providing services to taxonomists for standard genome sequencing and annotation.</title>
        <authorList>
            <consortium name="The Broad Institute Genomics Platform"/>
            <consortium name="The Broad Institute Genome Sequencing Center for Infectious Disease"/>
            <person name="Wu L."/>
            <person name="Ma J."/>
        </authorList>
    </citation>
    <scope>NUCLEOTIDE SEQUENCE [LARGE SCALE GENOMIC DNA]</scope>
    <source>
        <strain evidence="8">JCM 18303</strain>
    </source>
</reference>
<evidence type="ECO:0000256" key="5">
    <source>
        <dbReference type="SAM" id="Phobius"/>
    </source>
</evidence>
<gene>
    <name evidence="7" type="ORF">GCM10023321_51160</name>
</gene>
<evidence type="ECO:0000259" key="6">
    <source>
        <dbReference type="Pfam" id="PF02915"/>
    </source>
</evidence>
<evidence type="ECO:0000256" key="4">
    <source>
        <dbReference type="ARBA" id="ARBA00023136"/>
    </source>
</evidence>
<keyword evidence="3 5" id="KW-1133">Transmembrane helix</keyword>
<dbReference type="Pfam" id="PF01988">
    <property type="entry name" value="VIT1"/>
    <property type="match status" value="1"/>
</dbReference>
<dbReference type="InterPro" id="IPR009078">
    <property type="entry name" value="Ferritin-like_SF"/>
</dbReference>
<protein>
    <recommendedName>
        <fullName evidence="6">Rubrerythrin diiron-binding domain-containing protein</fullName>
    </recommendedName>
</protein>
<keyword evidence="4 5" id="KW-0472">Membrane</keyword>
<organism evidence="7 8">
    <name type="scientific">Pseudonocardia eucalypti</name>
    <dbReference type="NCBI Taxonomy" id="648755"/>
    <lineage>
        <taxon>Bacteria</taxon>
        <taxon>Bacillati</taxon>
        <taxon>Actinomycetota</taxon>
        <taxon>Actinomycetes</taxon>
        <taxon>Pseudonocardiales</taxon>
        <taxon>Pseudonocardiaceae</taxon>
        <taxon>Pseudonocardia</taxon>
    </lineage>
</organism>
<evidence type="ECO:0000313" key="8">
    <source>
        <dbReference type="Proteomes" id="UP001428817"/>
    </source>
</evidence>
<accession>A0ABP9QL42</accession>
<keyword evidence="2 5" id="KW-0812">Transmembrane</keyword>
<dbReference type="InterPro" id="IPR008217">
    <property type="entry name" value="Ccc1_fam"/>
</dbReference>
<evidence type="ECO:0000256" key="2">
    <source>
        <dbReference type="ARBA" id="ARBA00022692"/>
    </source>
</evidence>
<dbReference type="InterPro" id="IPR003251">
    <property type="entry name" value="Rr_diiron-bd_dom"/>
</dbReference>
<dbReference type="Proteomes" id="UP001428817">
    <property type="component" value="Unassembled WGS sequence"/>
</dbReference>
<comment type="subcellular location">
    <subcellularLocation>
        <location evidence="1">Endomembrane system</location>
        <topology evidence="1">Multi-pass membrane protein</topology>
    </subcellularLocation>
</comment>
<evidence type="ECO:0000256" key="3">
    <source>
        <dbReference type="ARBA" id="ARBA00022989"/>
    </source>
</evidence>
<dbReference type="PANTHER" id="PTHR31851">
    <property type="entry name" value="FE(2+)/MN(2+) TRANSPORTER PCL1"/>
    <property type="match status" value="1"/>
</dbReference>
<feature type="transmembrane region" description="Helical" evidence="5">
    <location>
        <begin position="350"/>
        <end position="371"/>
    </location>
</feature>
<feature type="transmembrane region" description="Helical" evidence="5">
    <location>
        <begin position="315"/>
        <end position="338"/>
    </location>
</feature>
<dbReference type="RefSeq" id="WP_185062237.1">
    <property type="nucleotide sequence ID" value="NZ_BAABJP010000030.1"/>
</dbReference>
<keyword evidence="8" id="KW-1185">Reference proteome</keyword>
<dbReference type="EMBL" id="BAABJP010000030">
    <property type="protein sequence ID" value="GAA5163778.1"/>
    <property type="molecule type" value="Genomic_DNA"/>
</dbReference>
<evidence type="ECO:0000256" key="1">
    <source>
        <dbReference type="ARBA" id="ARBA00004127"/>
    </source>
</evidence>
<sequence>MGSNRADVRRYRRNHRAEVDGAALYRAMADAEENAELAKVYRDLAAVEERHAGFWARRLTAAGQPEPAARPSARVRVLRVLARRFGAEVLVPLVASEEARGRRMYDDQPETSETSMRSDERSHAFLLGEIRNGASGGALARLEGRHRTPGGNALRAAVLGANDGLLSNLSLVLGVAGSGVASGTVLLAGLAGLLAGAFSMALGEWVSVQSSRELAQRQLDIEADEIAALPDEEVEELRLIYQAKGVPEEEATALAKRLMEDPDNALDVMAREELGIDPDERGGNPWTAALASFLLFSVGAVIPVLPFFWLPTLAAVLVSGLAGAAGLFALGAATTLFTGRGVLLAGLRQMVLGLLAAGVTYGLGALLGVSLGL</sequence>